<evidence type="ECO:0000256" key="4">
    <source>
        <dbReference type="SAM" id="MobiDB-lite"/>
    </source>
</evidence>
<keyword evidence="2" id="KW-0408">Iron</keyword>
<feature type="region of interest" description="Disordered" evidence="4">
    <location>
        <begin position="27"/>
        <end position="49"/>
    </location>
</feature>
<dbReference type="Pfam" id="PF17179">
    <property type="entry name" value="Fer4_22"/>
    <property type="match status" value="1"/>
</dbReference>
<proteinExistence type="predicted"/>
<dbReference type="RefSeq" id="WP_084337561.1">
    <property type="nucleotide sequence ID" value="NZ_CBKZNZ010000004.1"/>
</dbReference>
<dbReference type="PANTHER" id="PTHR40447:SF1">
    <property type="entry name" value="ANAEROBIC SULFITE REDUCTASE SUBUNIT A"/>
    <property type="match status" value="1"/>
</dbReference>
<dbReference type="PANTHER" id="PTHR40447">
    <property type="entry name" value="ANAEROBIC SULFITE REDUCTASE SUBUNIT A"/>
    <property type="match status" value="1"/>
</dbReference>
<keyword evidence="1" id="KW-0479">Metal-binding</keyword>
<dbReference type="GO" id="GO:0051536">
    <property type="term" value="F:iron-sulfur cluster binding"/>
    <property type="evidence" value="ECO:0007669"/>
    <property type="project" value="UniProtKB-KW"/>
</dbReference>
<feature type="compositionally biased region" description="Basic and acidic residues" evidence="4">
    <location>
        <begin position="27"/>
        <end position="40"/>
    </location>
</feature>
<accession>A0A1G9BVX7</accession>
<dbReference type="GO" id="GO:0046872">
    <property type="term" value="F:metal ion binding"/>
    <property type="evidence" value="ECO:0007669"/>
    <property type="project" value="UniProtKB-KW"/>
</dbReference>
<evidence type="ECO:0000313" key="7">
    <source>
        <dbReference type="Proteomes" id="UP000198706"/>
    </source>
</evidence>
<dbReference type="STRING" id="137658.SAMN05216186_10740"/>
<dbReference type="SUPFAM" id="SSF46548">
    <property type="entry name" value="alpha-helical ferredoxin"/>
    <property type="match status" value="1"/>
</dbReference>
<dbReference type="EMBL" id="FNFD01000007">
    <property type="protein sequence ID" value="SDK43540.1"/>
    <property type="molecule type" value="Genomic_DNA"/>
</dbReference>
<keyword evidence="3" id="KW-0411">Iron-sulfur</keyword>
<evidence type="ECO:0000259" key="5">
    <source>
        <dbReference type="PROSITE" id="PS51379"/>
    </source>
</evidence>
<sequence>MSTHELAEVERLRRHLAQSRRLYEVRDDGQGGRHWQEVGPKDFTPLEPEGDPPPFSAKLFFFAERELLFRFDGGQFYSSLPEVRPQAIFGLHACDLQAIAYQDRFFAQDPHYQARRHATLLVGVECRESCSNGFCSLVESGPLVGDGLADLVLVRRDDARGWWLRVGSAAGAEAIRELRLPTNLDGCQATRESNAARVALAQLHDRELLDGVAALNAGQVSADTWETLGTHCFGCSGCTQVCPTCSCFAPLEQVGASGEVQHERVWDSCLYEGFQAEASGHNPSASPGQRVQRFWLHKFGEPFREQFGHYGCVGCGRCDRVCPGGIGVHGVIGEVGRP</sequence>
<gene>
    <name evidence="6" type="ORF">SAMN05216186_10740</name>
</gene>
<evidence type="ECO:0000256" key="1">
    <source>
        <dbReference type="ARBA" id="ARBA00022723"/>
    </source>
</evidence>
<dbReference type="AlphaFoldDB" id="A0A1G9BVX7"/>
<feature type="domain" description="4Fe-4S ferredoxin-type" evidence="5">
    <location>
        <begin position="303"/>
        <end position="331"/>
    </location>
</feature>
<dbReference type="InterPro" id="IPR017896">
    <property type="entry name" value="4Fe4S_Fe-S-bd"/>
</dbReference>
<dbReference type="PROSITE" id="PS00198">
    <property type="entry name" value="4FE4S_FER_1"/>
    <property type="match status" value="1"/>
</dbReference>
<organism evidence="6 7">
    <name type="scientific">Pseudomonas indica</name>
    <dbReference type="NCBI Taxonomy" id="137658"/>
    <lineage>
        <taxon>Bacteria</taxon>
        <taxon>Pseudomonadati</taxon>
        <taxon>Pseudomonadota</taxon>
        <taxon>Gammaproteobacteria</taxon>
        <taxon>Pseudomonadales</taxon>
        <taxon>Pseudomonadaceae</taxon>
        <taxon>Pseudomonas</taxon>
    </lineage>
</organism>
<keyword evidence="7" id="KW-1185">Reference proteome</keyword>
<protein>
    <submittedName>
        <fullName evidence="6">4Fe-4S dicluster containing protein</fullName>
    </submittedName>
</protein>
<feature type="domain" description="4Fe-4S ferredoxin-type" evidence="5">
    <location>
        <begin position="223"/>
        <end position="253"/>
    </location>
</feature>
<name>A0A1G9BVX7_9PSED</name>
<evidence type="ECO:0000313" key="6">
    <source>
        <dbReference type="EMBL" id="SDK43540.1"/>
    </source>
</evidence>
<evidence type="ECO:0000256" key="3">
    <source>
        <dbReference type="ARBA" id="ARBA00023014"/>
    </source>
</evidence>
<dbReference type="InterPro" id="IPR017900">
    <property type="entry name" value="4Fe4S_Fe_S_CS"/>
</dbReference>
<evidence type="ECO:0000256" key="2">
    <source>
        <dbReference type="ARBA" id="ARBA00023004"/>
    </source>
</evidence>
<dbReference type="PROSITE" id="PS51379">
    <property type="entry name" value="4FE4S_FER_2"/>
    <property type="match status" value="2"/>
</dbReference>
<reference evidence="6 7" key="1">
    <citation type="submission" date="2016-10" db="EMBL/GenBank/DDBJ databases">
        <authorList>
            <person name="de Groot N.N."/>
        </authorList>
    </citation>
    <scope>NUCLEOTIDE SEQUENCE [LARGE SCALE GENOMIC DNA]</scope>
    <source>
        <strain evidence="6 7">JCM 21544</strain>
    </source>
</reference>
<dbReference type="Proteomes" id="UP000198706">
    <property type="component" value="Unassembled WGS sequence"/>
</dbReference>